<dbReference type="Proteomes" id="UP001358586">
    <property type="component" value="Chromosome 2"/>
</dbReference>
<dbReference type="EMBL" id="JARKNE010000002">
    <property type="protein sequence ID" value="KAK5842072.1"/>
    <property type="molecule type" value="Genomic_DNA"/>
</dbReference>
<evidence type="ECO:0000313" key="2">
    <source>
        <dbReference type="Proteomes" id="UP001358586"/>
    </source>
</evidence>
<sequence length="166" mass="19282">MVGMIPGKITRGNCSALWRGIAKIWALLKENLCWSIGTRDSVNCWEDPWVPKKGPLKTRVLSTEGLATESLVKDIVTVKGTWDINTFRNQLPEDIIQKILNIPPPHSQAGPNKIFWMHTSNGKFTIKSAYQMIKGNTWNEQESKWKKVWKFPRPQRVRFFLWLVYK</sequence>
<evidence type="ECO:0008006" key="3">
    <source>
        <dbReference type="Google" id="ProtNLM"/>
    </source>
</evidence>
<evidence type="ECO:0000313" key="1">
    <source>
        <dbReference type="EMBL" id="KAK5842072.1"/>
    </source>
</evidence>
<proteinExistence type="predicted"/>
<organism evidence="1 2">
    <name type="scientific">Gossypium arboreum</name>
    <name type="common">Tree cotton</name>
    <name type="synonym">Gossypium nanking</name>
    <dbReference type="NCBI Taxonomy" id="29729"/>
    <lineage>
        <taxon>Eukaryota</taxon>
        <taxon>Viridiplantae</taxon>
        <taxon>Streptophyta</taxon>
        <taxon>Embryophyta</taxon>
        <taxon>Tracheophyta</taxon>
        <taxon>Spermatophyta</taxon>
        <taxon>Magnoliopsida</taxon>
        <taxon>eudicotyledons</taxon>
        <taxon>Gunneridae</taxon>
        <taxon>Pentapetalae</taxon>
        <taxon>rosids</taxon>
        <taxon>malvids</taxon>
        <taxon>Malvales</taxon>
        <taxon>Malvaceae</taxon>
        <taxon>Malvoideae</taxon>
        <taxon>Gossypium</taxon>
    </lineage>
</organism>
<protein>
    <recommendedName>
        <fullName evidence="3">Reverse transcriptase zinc-binding domain-containing protein</fullName>
    </recommendedName>
</protein>
<reference evidence="1 2" key="1">
    <citation type="submission" date="2023-03" db="EMBL/GenBank/DDBJ databases">
        <title>WGS of Gossypium arboreum.</title>
        <authorList>
            <person name="Yu D."/>
        </authorList>
    </citation>
    <scope>NUCLEOTIDE SEQUENCE [LARGE SCALE GENOMIC DNA]</scope>
    <source>
        <tissue evidence="1">Leaf</tissue>
    </source>
</reference>
<comment type="caution">
    <text evidence="1">The sequence shown here is derived from an EMBL/GenBank/DDBJ whole genome shotgun (WGS) entry which is preliminary data.</text>
</comment>
<gene>
    <name evidence="1" type="ORF">PVK06_004400</name>
</gene>
<keyword evidence="2" id="KW-1185">Reference proteome</keyword>
<name>A0ABR0QT64_GOSAR</name>
<accession>A0ABR0QT64</accession>